<feature type="transmembrane region" description="Helical" evidence="1">
    <location>
        <begin position="124"/>
        <end position="144"/>
    </location>
</feature>
<evidence type="ECO:0000313" key="2">
    <source>
        <dbReference type="EMBL" id="MEQ2186354.1"/>
    </source>
</evidence>
<comment type="caution">
    <text evidence="2">The sequence shown here is derived from an EMBL/GenBank/DDBJ whole genome shotgun (WGS) entry which is preliminary data.</text>
</comment>
<dbReference type="Gene3D" id="2.60.40.10">
    <property type="entry name" value="Immunoglobulins"/>
    <property type="match status" value="1"/>
</dbReference>
<evidence type="ECO:0000313" key="3">
    <source>
        <dbReference type="Proteomes" id="UP001476798"/>
    </source>
</evidence>
<evidence type="ECO:0008006" key="4">
    <source>
        <dbReference type="Google" id="ProtNLM"/>
    </source>
</evidence>
<keyword evidence="1" id="KW-1133">Transmembrane helix</keyword>
<proteinExistence type="predicted"/>
<keyword evidence="3" id="KW-1185">Reference proteome</keyword>
<dbReference type="SUPFAM" id="SSF48726">
    <property type="entry name" value="Immunoglobulin"/>
    <property type="match status" value="1"/>
</dbReference>
<name>A0ABV0PS86_9TELE</name>
<sequence>NSQRTSSYIIIQDITGSDPVRTTDSETLQCSVFSVSGNTTCSEEPSVFWFRARSDTSHPDIIYTDGNCEKTSNNQKKCSYKFSNIVSLSKADTFYCAVATCGQILFGNGKNLQIQGSSLRSHKAIIIIFLSAAFAISLTGMAVLCSINRHKCGHHHDAVNLEKNCGQNRQQRDEDRRMYSAAIFTMKTDNTETLMIFAAVKPFSL</sequence>
<dbReference type="InterPro" id="IPR036179">
    <property type="entry name" value="Ig-like_dom_sf"/>
</dbReference>
<reference evidence="2 3" key="1">
    <citation type="submission" date="2021-06" db="EMBL/GenBank/DDBJ databases">
        <authorList>
            <person name="Palmer J.M."/>
        </authorList>
    </citation>
    <scope>NUCLEOTIDE SEQUENCE [LARGE SCALE GENOMIC DNA]</scope>
    <source>
        <strain evidence="2 3">GA_2019</strain>
        <tissue evidence="2">Muscle</tissue>
    </source>
</reference>
<gene>
    <name evidence="2" type="ORF">GOODEAATRI_027620</name>
</gene>
<keyword evidence="1" id="KW-0812">Transmembrane</keyword>
<dbReference type="InterPro" id="IPR013783">
    <property type="entry name" value="Ig-like_fold"/>
</dbReference>
<dbReference type="Proteomes" id="UP001476798">
    <property type="component" value="Unassembled WGS sequence"/>
</dbReference>
<evidence type="ECO:0000256" key="1">
    <source>
        <dbReference type="SAM" id="Phobius"/>
    </source>
</evidence>
<keyword evidence="1" id="KW-0472">Membrane</keyword>
<organism evidence="2 3">
    <name type="scientific">Goodea atripinnis</name>
    <dbReference type="NCBI Taxonomy" id="208336"/>
    <lineage>
        <taxon>Eukaryota</taxon>
        <taxon>Metazoa</taxon>
        <taxon>Chordata</taxon>
        <taxon>Craniata</taxon>
        <taxon>Vertebrata</taxon>
        <taxon>Euteleostomi</taxon>
        <taxon>Actinopterygii</taxon>
        <taxon>Neopterygii</taxon>
        <taxon>Teleostei</taxon>
        <taxon>Neoteleostei</taxon>
        <taxon>Acanthomorphata</taxon>
        <taxon>Ovalentaria</taxon>
        <taxon>Atherinomorphae</taxon>
        <taxon>Cyprinodontiformes</taxon>
        <taxon>Goodeidae</taxon>
        <taxon>Goodea</taxon>
    </lineage>
</organism>
<dbReference type="EMBL" id="JAHRIO010083609">
    <property type="protein sequence ID" value="MEQ2186354.1"/>
    <property type="molecule type" value="Genomic_DNA"/>
</dbReference>
<feature type="non-terminal residue" evidence="2">
    <location>
        <position position="1"/>
    </location>
</feature>
<protein>
    <recommendedName>
        <fullName evidence="4">Ig-like domain-containing protein</fullName>
    </recommendedName>
</protein>
<accession>A0ABV0PS86</accession>